<evidence type="ECO:0000313" key="1">
    <source>
        <dbReference type="EMBL" id="UQC79598.1"/>
    </source>
</evidence>
<evidence type="ECO:0000313" key="2">
    <source>
        <dbReference type="Proteomes" id="UP000830671"/>
    </source>
</evidence>
<reference evidence="1" key="1">
    <citation type="journal article" date="2021" name="Mol. Plant Microbe Interact.">
        <title>Complete Genome Sequence of the Plant-Pathogenic Fungus Colletotrichum lupini.</title>
        <authorList>
            <person name="Baroncelli R."/>
            <person name="Pensec F."/>
            <person name="Da Lio D."/>
            <person name="Boufleur T."/>
            <person name="Vicente I."/>
            <person name="Sarrocco S."/>
            <person name="Picot A."/>
            <person name="Baraldi E."/>
            <person name="Sukno S."/>
            <person name="Thon M."/>
            <person name="Le Floch G."/>
        </authorList>
    </citation>
    <scope>NUCLEOTIDE SEQUENCE</scope>
    <source>
        <strain evidence="1">IMI 504893</strain>
    </source>
</reference>
<dbReference type="AlphaFoldDB" id="A0A9Q8WDC9"/>
<proteinExistence type="predicted"/>
<dbReference type="EMBL" id="CP019475">
    <property type="protein sequence ID" value="UQC79598.1"/>
    <property type="molecule type" value="Genomic_DNA"/>
</dbReference>
<dbReference type="KEGG" id="clup:CLUP02_05078"/>
<protein>
    <submittedName>
        <fullName evidence="1">Uncharacterized protein</fullName>
    </submittedName>
</protein>
<dbReference type="Proteomes" id="UP000830671">
    <property type="component" value="Chromosome 3"/>
</dbReference>
<accession>A0A9Q8WDC9</accession>
<dbReference type="RefSeq" id="XP_049141230.1">
    <property type="nucleotide sequence ID" value="XM_049284087.1"/>
</dbReference>
<keyword evidence="2" id="KW-1185">Reference proteome</keyword>
<organism evidence="1 2">
    <name type="scientific">Colletotrichum lupini</name>
    <dbReference type="NCBI Taxonomy" id="145971"/>
    <lineage>
        <taxon>Eukaryota</taxon>
        <taxon>Fungi</taxon>
        <taxon>Dikarya</taxon>
        <taxon>Ascomycota</taxon>
        <taxon>Pezizomycotina</taxon>
        <taxon>Sordariomycetes</taxon>
        <taxon>Hypocreomycetidae</taxon>
        <taxon>Glomerellales</taxon>
        <taxon>Glomerellaceae</taxon>
        <taxon>Colletotrichum</taxon>
        <taxon>Colletotrichum acutatum species complex</taxon>
    </lineage>
</organism>
<sequence length="143" mass="16325">MGSPTENVVSRHATRSTLFSSVKNDDKHNAHCHGVRNTAAGMAPPRSHSIRFDWMFWFSLFLVVNSGHYDHSTSEPFSKERQVETMITLDFESLMHTFIHAHPNLPSHHHHKLYFSPAYTIENSTLVSLSWLFITPVAIVGLR</sequence>
<name>A0A9Q8WDC9_9PEZI</name>
<gene>
    <name evidence="1" type="ORF">CLUP02_05078</name>
</gene>
<dbReference type="GeneID" id="73339097"/>